<evidence type="ECO:0000256" key="1">
    <source>
        <dbReference type="SAM" id="MobiDB-lite"/>
    </source>
</evidence>
<reference evidence="3" key="1">
    <citation type="submission" date="2016-02" db="EMBL/GenBank/DDBJ databases">
        <authorList>
            <person name="Wibberg D."/>
        </authorList>
    </citation>
    <scope>NUCLEOTIDE SEQUENCE [LARGE SCALE GENOMIC DNA]</scope>
</reference>
<evidence type="ECO:0000313" key="2">
    <source>
        <dbReference type="EMBL" id="SBW21862.1"/>
    </source>
</evidence>
<proteinExistence type="predicted"/>
<dbReference type="EMBL" id="FLUV01000894">
    <property type="protein sequence ID" value="SBW21862.1"/>
    <property type="molecule type" value="Genomic_DNA"/>
</dbReference>
<dbReference type="Proteomes" id="UP000199013">
    <property type="component" value="Unassembled WGS sequence"/>
</dbReference>
<name>A0A1C3NX21_9ACTN</name>
<accession>A0A1C3NX21</accession>
<organism evidence="2 3">
    <name type="scientific">Candidatus Protofrankia californiensis</name>
    <dbReference type="NCBI Taxonomy" id="1839754"/>
    <lineage>
        <taxon>Bacteria</taxon>
        <taxon>Bacillati</taxon>
        <taxon>Actinomycetota</taxon>
        <taxon>Actinomycetes</taxon>
        <taxon>Frankiales</taxon>
        <taxon>Frankiaceae</taxon>
        <taxon>Protofrankia</taxon>
    </lineage>
</organism>
<feature type="region of interest" description="Disordered" evidence="1">
    <location>
        <begin position="16"/>
        <end position="42"/>
    </location>
</feature>
<sequence length="42" mass="4745">MRERIMIAPARIRGRSMNRMRFSSRGDSAHEGEENPALVSTA</sequence>
<keyword evidence="3" id="KW-1185">Reference proteome</keyword>
<gene>
    <name evidence="2" type="ORF">FDG2_2151</name>
</gene>
<protein>
    <submittedName>
        <fullName evidence="2">Uncharacterized protein</fullName>
    </submittedName>
</protein>
<dbReference type="AlphaFoldDB" id="A0A1C3NX21"/>
<evidence type="ECO:0000313" key="3">
    <source>
        <dbReference type="Proteomes" id="UP000199013"/>
    </source>
</evidence>